<dbReference type="CDD" id="cd00298">
    <property type="entry name" value="ACD_sHsps_p23-like"/>
    <property type="match status" value="1"/>
</dbReference>
<dbReference type="InterPro" id="IPR007052">
    <property type="entry name" value="CS_dom"/>
</dbReference>
<evidence type="ECO:0000259" key="2">
    <source>
        <dbReference type="PROSITE" id="PS01031"/>
    </source>
</evidence>
<dbReference type="RefSeq" id="WP_268050724.1">
    <property type="nucleotide sequence ID" value="NZ_JAPQES010000005.1"/>
</dbReference>
<organism evidence="4 5">
    <name type="scientific">Clostridium ganghwense</name>
    <dbReference type="NCBI Taxonomy" id="312089"/>
    <lineage>
        <taxon>Bacteria</taxon>
        <taxon>Bacillati</taxon>
        <taxon>Bacillota</taxon>
        <taxon>Clostridia</taxon>
        <taxon>Eubacteriales</taxon>
        <taxon>Clostridiaceae</taxon>
        <taxon>Clostridium</taxon>
    </lineage>
</organism>
<reference evidence="4" key="1">
    <citation type="submission" date="2022-12" db="EMBL/GenBank/DDBJ databases">
        <authorList>
            <person name="Wang J."/>
        </authorList>
    </citation>
    <scope>NUCLEOTIDE SEQUENCE</scope>
    <source>
        <strain evidence="4">HY-42-06</strain>
    </source>
</reference>
<evidence type="ECO:0000259" key="3">
    <source>
        <dbReference type="PROSITE" id="PS51203"/>
    </source>
</evidence>
<proteinExistence type="inferred from homology"/>
<protein>
    <recommendedName>
        <fullName evidence="6">SHSP domain-containing protein</fullName>
    </recommendedName>
</protein>
<sequence length="187" mass="19777">MQVTNNWASTNQVRLLPVSNWAGKTVTYAYNNNTMASGTFANVNQLTSPTAGSVVTTAQYPQQFVTTAATPTVVSSTSPTAITSGITSFVYPTVDISETSSDIVVSAYVGNRNVDDVSLSVAEDSLTISGSTNALTGIQVFNRTVALSTIIRADLADATLKSGILEIRLPKIEKYEKNVTSTTAVVR</sequence>
<dbReference type="InterPro" id="IPR008978">
    <property type="entry name" value="HSP20-like_chaperone"/>
</dbReference>
<name>A0ABT4CRY2_9CLOT</name>
<dbReference type="SUPFAM" id="SSF49764">
    <property type="entry name" value="HSP20-like chaperones"/>
    <property type="match status" value="1"/>
</dbReference>
<accession>A0ABT4CRY2</accession>
<evidence type="ECO:0000313" key="4">
    <source>
        <dbReference type="EMBL" id="MCY6371824.1"/>
    </source>
</evidence>
<comment type="similarity">
    <text evidence="1">Belongs to the small heat shock protein (HSP20) family.</text>
</comment>
<dbReference type="Proteomes" id="UP001079657">
    <property type="component" value="Unassembled WGS sequence"/>
</dbReference>
<dbReference type="PROSITE" id="PS01031">
    <property type="entry name" value="SHSP"/>
    <property type="match status" value="1"/>
</dbReference>
<gene>
    <name evidence="4" type="ORF">OXH55_14355</name>
</gene>
<dbReference type="Gene3D" id="2.60.40.790">
    <property type="match status" value="1"/>
</dbReference>
<dbReference type="PROSITE" id="PS51203">
    <property type="entry name" value="CS"/>
    <property type="match status" value="1"/>
</dbReference>
<evidence type="ECO:0000256" key="1">
    <source>
        <dbReference type="PROSITE-ProRule" id="PRU00285"/>
    </source>
</evidence>
<feature type="domain" description="CS" evidence="3">
    <location>
        <begin position="89"/>
        <end position="180"/>
    </location>
</feature>
<keyword evidence="5" id="KW-1185">Reference proteome</keyword>
<dbReference type="EMBL" id="JAPQES010000005">
    <property type="protein sequence ID" value="MCY6371824.1"/>
    <property type="molecule type" value="Genomic_DNA"/>
</dbReference>
<evidence type="ECO:0008006" key="6">
    <source>
        <dbReference type="Google" id="ProtNLM"/>
    </source>
</evidence>
<evidence type="ECO:0000313" key="5">
    <source>
        <dbReference type="Proteomes" id="UP001079657"/>
    </source>
</evidence>
<feature type="domain" description="SHSP" evidence="2">
    <location>
        <begin position="85"/>
        <end position="187"/>
    </location>
</feature>
<dbReference type="InterPro" id="IPR002068">
    <property type="entry name" value="A-crystallin/Hsp20_dom"/>
</dbReference>
<comment type="caution">
    <text evidence="4">The sequence shown here is derived from an EMBL/GenBank/DDBJ whole genome shotgun (WGS) entry which is preliminary data.</text>
</comment>